<dbReference type="EC" id="3.2.1.25" evidence="5"/>
<dbReference type="PANTHER" id="PTHR43730:SF1">
    <property type="entry name" value="BETA-MANNOSIDASE"/>
    <property type="match status" value="1"/>
</dbReference>
<dbReference type="Gene3D" id="2.60.120.260">
    <property type="entry name" value="Galactose-binding domain-like"/>
    <property type="match status" value="1"/>
</dbReference>
<dbReference type="Gene3D" id="2.60.40.10">
    <property type="entry name" value="Immunoglobulins"/>
    <property type="match status" value="2"/>
</dbReference>
<keyword evidence="7" id="KW-0378">Hydrolase</keyword>
<dbReference type="GO" id="GO:0005576">
    <property type="term" value="C:extracellular region"/>
    <property type="evidence" value="ECO:0007669"/>
    <property type="project" value="UniProtKB-SubCell"/>
</dbReference>
<dbReference type="PANTHER" id="PTHR43730">
    <property type="entry name" value="BETA-MANNOSIDASE"/>
    <property type="match status" value="1"/>
</dbReference>
<keyword evidence="18" id="KW-1185">Reference proteome</keyword>
<dbReference type="InterPro" id="IPR008979">
    <property type="entry name" value="Galactose-bd-like_sf"/>
</dbReference>
<dbReference type="EMBL" id="BIFR01000001">
    <property type="protein sequence ID" value="GCE10245.1"/>
    <property type="molecule type" value="Genomic_DNA"/>
</dbReference>
<dbReference type="InterPro" id="IPR006102">
    <property type="entry name" value="Ig-like_GH2"/>
</dbReference>
<dbReference type="InterPro" id="IPR017853">
    <property type="entry name" value="GH"/>
</dbReference>
<evidence type="ECO:0000259" key="15">
    <source>
        <dbReference type="Pfam" id="PF17786"/>
    </source>
</evidence>
<dbReference type="GO" id="GO:0005975">
    <property type="term" value="P:carbohydrate metabolic process"/>
    <property type="evidence" value="ECO:0007669"/>
    <property type="project" value="InterPro"/>
</dbReference>
<proteinExistence type="inferred from homology"/>
<dbReference type="InterPro" id="IPR041625">
    <property type="entry name" value="Beta-mannosidase_Ig"/>
</dbReference>
<dbReference type="Pfam" id="PF00703">
    <property type="entry name" value="Glyco_hydro_2"/>
    <property type="match status" value="1"/>
</dbReference>
<dbReference type="InterPro" id="IPR054593">
    <property type="entry name" value="Beta-mannosidase-like_N2"/>
</dbReference>
<comment type="caution">
    <text evidence="17">The sequence shown here is derived from an EMBL/GenBank/DDBJ whole genome shotgun (WGS) entry which is preliminary data.</text>
</comment>
<evidence type="ECO:0000256" key="9">
    <source>
        <dbReference type="ARBA" id="ARBA00023295"/>
    </source>
</evidence>
<comment type="similarity">
    <text evidence="10">Belongs to the glycosyl hydrolase 2 family. Beta-mannosidase B subfamily.</text>
</comment>
<evidence type="ECO:0000259" key="16">
    <source>
        <dbReference type="Pfam" id="PF22666"/>
    </source>
</evidence>
<evidence type="ECO:0000256" key="3">
    <source>
        <dbReference type="ARBA" id="ARBA00004740"/>
    </source>
</evidence>
<dbReference type="InterPro" id="IPR050887">
    <property type="entry name" value="Beta-mannosidase_GH2"/>
</dbReference>
<feature type="domain" description="Mannosidase Ig/CBM-like" evidence="15">
    <location>
        <begin position="670"/>
        <end position="752"/>
    </location>
</feature>
<evidence type="ECO:0000256" key="10">
    <source>
        <dbReference type="ARBA" id="ARBA00038429"/>
    </source>
</evidence>
<feature type="domain" description="Beta-mannosidase-like galactose-binding" evidence="16">
    <location>
        <begin position="24"/>
        <end position="188"/>
    </location>
</feature>
<dbReference type="SUPFAM" id="SSF51445">
    <property type="entry name" value="(Trans)glycosidases"/>
    <property type="match status" value="1"/>
</dbReference>
<evidence type="ECO:0000256" key="4">
    <source>
        <dbReference type="ARBA" id="ARBA00011738"/>
    </source>
</evidence>
<accession>A0A401ZTN5</accession>
<comment type="pathway">
    <text evidence="3">Glycan metabolism; N-glycan degradation.</text>
</comment>
<dbReference type="SUPFAM" id="SSF49785">
    <property type="entry name" value="Galactose-binding domain-like"/>
    <property type="match status" value="1"/>
</dbReference>
<dbReference type="GO" id="GO:0006516">
    <property type="term" value="P:glycoprotein catabolic process"/>
    <property type="evidence" value="ECO:0007669"/>
    <property type="project" value="TreeGrafter"/>
</dbReference>
<evidence type="ECO:0000313" key="18">
    <source>
        <dbReference type="Proteomes" id="UP000287352"/>
    </source>
</evidence>
<comment type="subcellular location">
    <subcellularLocation>
        <location evidence="2">Secreted</location>
    </subcellularLocation>
</comment>
<keyword evidence="6" id="KW-0964">Secreted</keyword>
<dbReference type="SUPFAM" id="SSF49303">
    <property type="entry name" value="beta-Galactosidase/glucuronidase domain"/>
    <property type="match status" value="2"/>
</dbReference>
<gene>
    <name evidence="17" type="ORF">KTT_01040</name>
</gene>
<dbReference type="GO" id="GO:0004567">
    <property type="term" value="F:beta-mannosidase activity"/>
    <property type="evidence" value="ECO:0007669"/>
    <property type="project" value="UniProtKB-EC"/>
</dbReference>
<evidence type="ECO:0000256" key="12">
    <source>
        <dbReference type="ARBA" id="ARBA00041614"/>
    </source>
</evidence>
<keyword evidence="9" id="KW-0326">Glycosidase</keyword>
<dbReference type="Gene3D" id="3.20.20.80">
    <property type="entry name" value="Glycosidases"/>
    <property type="match status" value="1"/>
</dbReference>
<comment type="catalytic activity">
    <reaction evidence="1">
        <text>Hydrolysis of terminal, non-reducing beta-D-mannose residues in beta-D-mannosides.</text>
        <dbReference type="EC" id="3.2.1.25"/>
    </reaction>
</comment>
<dbReference type="InterPro" id="IPR036156">
    <property type="entry name" value="Beta-gal/glucu_dom_sf"/>
</dbReference>
<sequence>MEQLLLTNGWECKQRSSALPLEKEFTDTGEWLSAQVPGTIHQDLLAAGRIPDPFFGLNEEQVQWIGESDWLYRCTFDVPAEIAGGVEQDLCFDGLDTYATVWLNGQVILHSDNMFIPARVPVRHLLQAEGNELWILFESALLRGKALEAEFGKRTLWNSDSSRLYVRKAQYHYGWDWGPTLLTAGPWQKIRLESYQVRIADLHCPVEVAEDLKTARFPIQLQLEAATSSVEVQVVLALYAPSGEQVAEWQQSLVGCDVHHTFEVAQPELWWPRGYGAQPLYRLVATVQRQGNVLDQQTLSLGARRLRLVQEALQQAPGTSFYFEINTTPIFCGGVNWIPADSFTPGITDERYRKWLQLAADGNLIMLRVWGGGIYESDYFYQTCDELGLLVWQDFMFACGIYPAHEALRESVKQEAEANVRRLRHHPSLVIWAGNNEDYLVAESIPNLDAVLDAEDPLQTPFPARAIYEQLLPAICARLDPARPYWPGSPYGGRRASDPTIGDVHVWSVWHGEMLPYQDYPKLAARFISEFGMASYPAVKTIEEFTVPEERYPQSRTLDGHNKAGGGDWRMASYMIRNIRYATDLVGYTYATQFIQSEALGSALRGWRRLWQGPGCEYTAGALIWQLNDCWPVSSWATVDYAFRPKPAYYTTKRELAPFIIGLAREGLDQATVWVGSSLTTEVAAEIELTTWTLDGKLIAQERWKAPLAPNRSHDEKLLNYRVADQHVISARLLIDGVVMARAALWPEPFKYLNLPDPEIRIERAEGVVRVSSKRPAKGVWLQAGDQVKWSDNMLDVFPDDVQPVVALGLEAEEKIEVRWLGL</sequence>
<evidence type="ECO:0000256" key="5">
    <source>
        <dbReference type="ARBA" id="ARBA00012754"/>
    </source>
</evidence>
<dbReference type="FunFam" id="3.20.20.80:FF:000050">
    <property type="entry name" value="Beta-mannosidase B"/>
    <property type="match status" value="1"/>
</dbReference>
<dbReference type="InterPro" id="IPR013783">
    <property type="entry name" value="Ig-like_fold"/>
</dbReference>
<dbReference type="Pfam" id="PF22666">
    <property type="entry name" value="Glyco_hydro_2_N2"/>
    <property type="match status" value="1"/>
</dbReference>
<evidence type="ECO:0000256" key="1">
    <source>
        <dbReference type="ARBA" id="ARBA00000829"/>
    </source>
</evidence>
<evidence type="ECO:0000256" key="2">
    <source>
        <dbReference type="ARBA" id="ARBA00004613"/>
    </source>
</evidence>
<dbReference type="AlphaFoldDB" id="A0A401ZTN5"/>
<organism evidence="17 18">
    <name type="scientific">Tengunoibacter tsumagoiensis</name>
    <dbReference type="NCBI Taxonomy" id="2014871"/>
    <lineage>
        <taxon>Bacteria</taxon>
        <taxon>Bacillati</taxon>
        <taxon>Chloroflexota</taxon>
        <taxon>Ktedonobacteria</taxon>
        <taxon>Ktedonobacterales</taxon>
        <taxon>Dictyobacteraceae</taxon>
        <taxon>Tengunoibacter</taxon>
    </lineage>
</organism>
<evidence type="ECO:0000259" key="13">
    <source>
        <dbReference type="Pfam" id="PF00703"/>
    </source>
</evidence>
<evidence type="ECO:0000256" key="8">
    <source>
        <dbReference type="ARBA" id="ARBA00023180"/>
    </source>
</evidence>
<evidence type="ECO:0000256" key="7">
    <source>
        <dbReference type="ARBA" id="ARBA00022801"/>
    </source>
</evidence>
<reference evidence="18" key="1">
    <citation type="submission" date="2018-12" db="EMBL/GenBank/DDBJ databases">
        <title>Tengunoibacter tsumagoiensis gen. nov., sp. nov., Dictyobacter kobayashii sp. nov., D. alpinus sp. nov., and D. joshuensis sp. nov. and description of Dictyobacteraceae fam. nov. within the order Ktedonobacterales isolated from Tengu-no-mugimeshi.</title>
        <authorList>
            <person name="Wang C.M."/>
            <person name="Zheng Y."/>
            <person name="Sakai Y."/>
            <person name="Toyoda A."/>
            <person name="Minakuchi Y."/>
            <person name="Abe K."/>
            <person name="Yokota A."/>
            <person name="Yabe S."/>
        </authorList>
    </citation>
    <scope>NUCLEOTIDE SEQUENCE [LARGE SCALE GENOMIC DNA]</scope>
    <source>
        <strain evidence="18">Uno3</strain>
    </source>
</reference>
<comment type="subunit">
    <text evidence="4">Homodimer.</text>
</comment>
<dbReference type="Pfam" id="PF17753">
    <property type="entry name" value="Ig_mannosidase"/>
    <property type="match status" value="1"/>
</dbReference>
<evidence type="ECO:0000259" key="14">
    <source>
        <dbReference type="Pfam" id="PF17753"/>
    </source>
</evidence>
<keyword evidence="8" id="KW-0325">Glycoprotein</keyword>
<dbReference type="OrthoDB" id="9801077at2"/>
<dbReference type="InterPro" id="IPR041447">
    <property type="entry name" value="Mannosidase_ig"/>
</dbReference>
<dbReference type="RefSeq" id="WP_126577859.1">
    <property type="nucleotide sequence ID" value="NZ_BIFR01000001.1"/>
</dbReference>
<protein>
    <recommendedName>
        <fullName evidence="11">Beta-mannosidase B</fullName>
        <ecNumber evidence="5">3.2.1.25</ecNumber>
    </recommendedName>
    <alternativeName>
        <fullName evidence="12">Mannanase B</fullName>
    </alternativeName>
</protein>
<evidence type="ECO:0000256" key="11">
    <source>
        <dbReference type="ARBA" id="ARBA00041069"/>
    </source>
</evidence>
<feature type="domain" description="Glycoside hydrolase family 2 immunoglobulin-like beta-sandwich" evidence="13">
    <location>
        <begin position="197"/>
        <end position="304"/>
    </location>
</feature>
<dbReference type="Pfam" id="PF17786">
    <property type="entry name" value="Mannosidase_ig"/>
    <property type="match status" value="1"/>
</dbReference>
<feature type="domain" description="Beta-mannosidase Ig-fold" evidence="14">
    <location>
        <begin position="755"/>
        <end position="801"/>
    </location>
</feature>
<dbReference type="Proteomes" id="UP000287352">
    <property type="component" value="Unassembled WGS sequence"/>
</dbReference>
<evidence type="ECO:0000313" key="17">
    <source>
        <dbReference type="EMBL" id="GCE10245.1"/>
    </source>
</evidence>
<name>A0A401ZTN5_9CHLR</name>
<evidence type="ECO:0000256" key="6">
    <source>
        <dbReference type="ARBA" id="ARBA00022525"/>
    </source>
</evidence>